<dbReference type="PANTHER" id="PTHR35303:SF5">
    <property type="entry name" value="OS02G0197800 PROTEIN"/>
    <property type="match status" value="1"/>
</dbReference>
<dbReference type="STRING" id="404433.BTW07_00240"/>
<dbReference type="GO" id="GO:0016853">
    <property type="term" value="F:isomerase activity"/>
    <property type="evidence" value="ECO:0007669"/>
    <property type="project" value="UniProtKB-KW"/>
</dbReference>
<dbReference type="AlphaFoldDB" id="A0A1Q8SXA5"/>
<dbReference type="GO" id="GO:0046872">
    <property type="term" value="F:metal ion binding"/>
    <property type="evidence" value="ECO:0007669"/>
    <property type="project" value="UniProtKB-KW"/>
</dbReference>
<dbReference type="OrthoDB" id="9794178at2"/>
<dbReference type="EMBL" id="MSDO01000001">
    <property type="protein sequence ID" value="OLO05972.1"/>
    <property type="molecule type" value="Genomic_DNA"/>
</dbReference>
<keyword evidence="1" id="KW-0479">Metal-binding</keyword>
<dbReference type="Proteomes" id="UP000186878">
    <property type="component" value="Unassembled WGS sequence"/>
</dbReference>
<keyword evidence="4" id="KW-0413">Isomerase</keyword>
<accession>A0A1Q8SXA5</accession>
<dbReference type="Gene3D" id="3.30.2020.30">
    <property type="match status" value="1"/>
</dbReference>
<proteinExistence type="predicted"/>
<dbReference type="RefSeq" id="WP_075568143.1">
    <property type="nucleotide sequence ID" value="NZ_MSDO01000001.1"/>
</dbReference>
<organism evidence="4 5">
    <name type="scientific">Salinicola socius</name>
    <dbReference type="NCBI Taxonomy" id="404433"/>
    <lineage>
        <taxon>Bacteria</taxon>
        <taxon>Pseudomonadati</taxon>
        <taxon>Pseudomonadota</taxon>
        <taxon>Gammaproteobacteria</taxon>
        <taxon>Oceanospirillales</taxon>
        <taxon>Halomonadaceae</taxon>
        <taxon>Salinicola</taxon>
    </lineage>
</organism>
<dbReference type="InterPro" id="IPR038492">
    <property type="entry name" value="GBBH-like_N_sf"/>
</dbReference>
<keyword evidence="5" id="KW-1185">Reference proteome</keyword>
<evidence type="ECO:0000256" key="2">
    <source>
        <dbReference type="ARBA" id="ARBA00023004"/>
    </source>
</evidence>
<reference evidence="4 5" key="1">
    <citation type="submission" date="2016-12" db="EMBL/GenBank/DDBJ databases">
        <title>Draft genome sequences of strains Salinicola socius SMB35, Salinicola sp. MH3R3-1 and Chromohalobacter sp. SMB17 from the Verkhnekamsk potash mining region of Russia.</title>
        <authorList>
            <person name="Mavrodi D.V."/>
            <person name="Olsson B.E."/>
            <person name="Korsakova E.S."/>
            <person name="Pyankova A."/>
            <person name="Mavrodi O.V."/>
            <person name="Plotnikova E.G."/>
        </authorList>
    </citation>
    <scope>NUCLEOTIDE SEQUENCE [LARGE SCALE GENOMIC DNA]</scope>
    <source>
        <strain evidence="4 5">SMB35</strain>
    </source>
</reference>
<dbReference type="PANTHER" id="PTHR35303">
    <property type="entry name" value="OS02G0197800 PROTEIN"/>
    <property type="match status" value="1"/>
</dbReference>
<name>A0A1Q8SXA5_9GAMM</name>
<dbReference type="Pfam" id="PF06155">
    <property type="entry name" value="GBBH-like_N"/>
    <property type="match status" value="1"/>
</dbReference>
<comment type="caution">
    <text evidence="4">The sequence shown here is derived from an EMBL/GenBank/DDBJ whole genome shotgun (WGS) entry which is preliminary data.</text>
</comment>
<keyword evidence="2" id="KW-0408">Iron</keyword>
<dbReference type="InterPro" id="IPR010376">
    <property type="entry name" value="GBBH-like_N"/>
</dbReference>
<gene>
    <name evidence="4" type="ORF">BTW07_00240</name>
</gene>
<evidence type="ECO:0000313" key="5">
    <source>
        <dbReference type="Proteomes" id="UP000186878"/>
    </source>
</evidence>
<evidence type="ECO:0000259" key="3">
    <source>
        <dbReference type="Pfam" id="PF06155"/>
    </source>
</evidence>
<evidence type="ECO:0000313" key="4">
    <source>
        <dbReference type="EMBL" id="OLO05972.1"/>
    </source>
</evidence>
<feature type="domain" description="Gamma-butyrobetaine hydroxylase-like N-terminal" evidence="3">
    <location>
        <begin position="10"/>
        <end position="93"/>
    </location>
</feature>
<protein>
    <submittedName>
        <fullName evidence="4">1-(5-phosphoribosyl)-5-((5-phosphoribosylamino)methylideneamino)imidazole-4-carboxamide isomerase</fullName>
    </submittedName>
</protein>
<sequence>MSVPIPTRVHYHKGDRELELGYPDGQSYRLPVELLRVYSPSAEVQGHHPSEAVLQTGKRHVGLLDISQTGRYALKLHFDDGHDTGLYTWEYLHDMAIHRQAWWEDYLARLARAGASRDASVIRIHQV</sequence>
<evidence type="ECO:0000256" key="1">
    <source>
        <dbReference type="ARBA" id="ARBA00022723"/>
    </source>
</evidence>